<keyword evidence="2" id="KW-1185">Reference proteome</keyword>
<dbReference type="Proteomes" id="UP000265000">
    <property type="component" value="Unplaced"/>
</dbReference>
<protein>
    <submittedName>
        <fullName evidence="1">Uncharacterized protein</fullName>
    </submittedName>
</protein>
<accession>A0A3Q2UK84</accession>
<dbReference type="AlphaFoldDB" id="A0A3Q2UK84"/>
<dbReference type="Ensembl" id="ENSFHET00000023572.1">
    <property type="protein sequence ID" value="ENSFHEP00000031310.1"/>
    <property type="gene ID" value="ENSFHEG00000017068.1"/>
</dbReference>
<organism evidence="1 2">
    <name type="scientific">Fundulus heteroclitus</name>
    <name type="common">Killifish</name>
    <name type="synonym">Mummichog</name>
    <dbReference type="NCBI Taxonomy" id="8078"/>
    <lineage>
        <taxon>Eukaryota</taxon>
        <taxon>Metazoa</taxon>
        <taxon>Chordata</taxon>
        <taxon>Craniata</taxon>
        <taxon>Vertebrata</taxon>
        <taxon>Euteleostomi</taxon>
        <taxon>Actinopterygii</taxon>
        <taxon>Neopterygii</taxon>
        <taxon>Teleostei</taxon>
        <taxon>Neoteleostei</taxon>
        <taxon>Acanthomorphata</taxon>
        <taxon>Ovalentaria</taxon>
        <taxon>Atherinomorphae</taxon>
        <taxon>Cyprinodontiformes</taxon>
        <taxon>Fundulidae</taxon>
        <taxon>Fundulus</taxon>
    </lineage>
</organism>
<reference evidence="1" key="1">
    <citation type="submission" date="2025-08" db="UniProtKB">
        <authorList>
            <consortium name="Ensembl"/>
        </authorList>
    </citation>
    <scope>IDENTIFICATION</scope>
</reference>
<proteinExistence type="predicted"/>
<sequence>METGEKAMSYSDWMSQLPAELHTTPLFKLAIPGKRRRFCLRDRHGAGRGLETLLRGLRALWLRPFCQPAVHSGAQVVAPGVSKTFPTH</sequence>
<evidence type="ECO:0000313" key="2">
    <source>
        <dbReference type="Proteomes" id="UP000265000"/>
    </source>
</evidence>
<name>A0A3Q2UK84_FUNHE</name>
<evidence type="ECO:0000313" key="1">
    <source>
        <dbReference type="Ensembl" id="ENSFHEP00000031310.1"/>
    </source>
</evidence>
<reference evidence="1" key="2">
    <citation type="submission" date="2025-09" db="UniProtKB">
        <authorList>
            <consortium name="Ensembl"/>
        </authorList>
    </citation>
    <scope>IDENTIFICATION</scope>
</reference>